<dbReference type="RefSeq" id="XP_052945379.1">
    <property type="nucleotide sequence ID" value="XM_053092873.1"/>
</dbReference>
<dbReference type="GO" id="GO:0006370">
    <property type="term" value="P:7-methylguanosine mRNA capping"/>
    <property type="evidence" value="ECO:0007669"/>
    <property type="project" value="UniProtKB-UniRule"/>
</dbReference>
<dbReference type="InterPro" id="IPR004206">
    <property type="entry name" value="mRNA_triPase_Cet1"/>
</dbReference>
<gene>
    <name evidence="11" type="ORF">MKK02DRAFT_44295</name>
</gene>
<dbReference type="Proteomes" id="UP001164286">
    <property type="component" value="Unassembled WGS sequence"/>
</dbReference>
<dbReference type="InterPro" id="IPR033469">
    <property type="entry name" value="CYTH-like_dom_sf"/>
</dbReference>
<evidence type="ECO:0000256" key="1">
    <source>
        <dbReference type="ARBA" id="ARBA00001946"/>
    </source>
</evidence>
<evidence type="ECO:0000256" key="9">
    <source>
        <dbReference type="SAM" id="MobiDB-lite"/>
    </source>
</evidence>
<evidence type="ECO:0000313" key="11">
    <source>
        <dbReference type="EMBL" id="KAI9635602.1"/>
    </source>
</evidence>
<evidence type="ECO:0000259" key="10">
    <source>
        <dbReference type="Pfam" id="PF02940"/>
    </source>
</evidence>
<dbReference type="CDD" id="cd07470">
    <property type="entry name" value="CYTH-like_mRNA_RTPase"/>
    <property type="match status" value="1"/>
</dbReference>
<feature type="compositionally biased region" description="Polar residues" evidence="9">
    <location>
        <begin position="60"/>
        <end position="69"/>
    </location>
</feature>
<accession>A0AA38H7U0</accession>
<evidence type="ECO:0000256" key="2">
    <source>
        <dbReference type="ARBA" id="ARBA00004123"/>
    </source>
</evidence>
<proteinExistence type="inferred from homology"/>
<dbReference type="AlphaFoldDB" id="A0AA38H7U0"/>
<reference evidence="11" key="1">
    <citation type="journal article" date="2022" name="G3 (Bethesda)">
        <title>High quality genome of the basidiomycete yeast Dioszegia hungarica PDD-24b-2 isolated from cloud water.</title>
        <authorList>
            <person name="Jarrige D."/>
            <person name="Haridas S."/>
            <person name="Bleykasten-Grosshans C."/>
            <person name="Joly M."/>
            <person name="Nadalig T."/>
            <person name="Sancelme M."/>
            <person name="Vuilleumier S."/>
            <person name="Grigoriev I.V."/>
            <person name="Amato P."/>
            <person name="Bringel F."/>
        </authorList>
    </citation>
    <scope>NUCLEOTIDE SEQUENCE</scope>
    <source>
        <strain evidence="11">PDD-24b-2</strain>
    </source>
</reference>
<evidence type="ECO:0000256" key="7">
    <source>
        <dbReference type="ARBA" id="ARBA00047740"/>
    </source>
</evidence>
<dbReference type="Gene3D" id="3.20.100.10">
    <property type="entry name" value="mRNA triphosphatase Cet1-like"/>
    <property type="match status" value="1"/>
</dbReference>
<sequence>MPYTPIHDRPPYFGNIPARPTHGYLSPTQRYASPDIDPSVPLPHAMSADGTSPRYDRSGETASHGSNGEPSHAQASVARPAAYQPQRRDREDPTSSARKRPREETDEPAAAPPRTHRPLVPEPIRGSFFGMTARNPVTRTIGEFLLEMCRGRNDVEVEVKLGQISTPVESGQRWKRISLPAMTELILPADFKVGPFRSDMSKAQHTSLNQLLNEATAQSHASRSGFDLADPARPYPIKFFRARQADTFYASPGNSKTRVSRDMATGEVVACIKKRKVADLNVANGLEALDFRVSVSTEESCEMPEGQPLMTREKDRACYRHQLVQIDLTFVKQLSNGNTTETFEVEIEVVNVPALIAEGEKELRGEPNQYDDMVTSILDSARILIRNIVR</sequence>
<keyword evidence="4 8" id="KW-0507">mRNA processing</keyword>
<dbReference type="GeneID" id="77732078"/>
<organism evidence="11 12">
    <name type="scientific">Dioszegia hungarica</name>
    <dbReference type="NCBI Taxonomy" id="4972"/>
    <lineage>
        <taxon>Eukaryota</taxon>
        <taxon>Fungi</taxon>
        <taxon>Dikarya</taxon>
        <taxon>Basidiomycota</taxon>
        <taxon>Agaricomycotina</taxon>
        <taxon>Tremellomycetes</taxon>
        <taxon>Tremellales</taxon>
        <taxon>Bulleribasidiaceae</taxon>
        <taxon>Dioszegia</taxon>
    </lineage>
</organism>
<dbReference type="InterPro" id="IPR040343">
    <property type="entry name" value="Cet1/Ctl1"/>
</dbReference>
<evidence type="ECO:0000256" key="8">
    <source>
        <dbReference type="RuleBase" id="RU367053"/>
    </source>
</evidence>
<dbReference type="InterPro" id="IPR037009">
    <property type="entry name" value="mRNA_triPase_Cet1_sf"/>
</dbReference>
<dbReference type="GO" id="GO:0004651">
    <property type="term" value="F:polynucleotide 5'-phosphatase activity"/>
    <property type="evidence" value="ECO:0007669"/>
    <property type="project" value="UniProtKB-UniRule"/>
</dbReference>
<comment type="similarity">
    <text evidence="3 8">Belongs to the fungal TPase family.</text>
</comment>
<evidence type="ECO:0000313" key="12">
    <source>
        <dbReference type="Proteomes" id="UP001164286"/>
    </source>
</evidence>
<feature type="region of interest" description="Disordered" evidence="9">
    <location>
        <begin position="1"/>
        <end position="127"/>
    </location>
</feature>
<dbReference type="SUPFAM" id="SSF55154">
    <property type="entry name" value="CYTH-like phosphatases"/>
    <property type="match status" value="1"/>
</dbReference>
<feature type="domain" description="mRNA triphosphatase Cet1-like" evidence="10">
    <location>
        <begin position="135"/>
        <end position="349"/>
    </location>
</feature>
<feature type="compositionally biased region" description="Basic and acidic residues" evidence="9">
    <location>
        <begin position="1"/>
        <end position="10"/>
    </location>
</feature>
<dbReference type="GO" id="GO:0140818">
    <property type="term" value="F:mRNA 5'-triphosphate monophosphatase activity"/>
    <property type="evidence" value="ECO:0007669"/>
    <property type="project" value="UniProtKB-EC"/>
</dbReference>
<protein>
    <recommendedName>
        <fullName evidence="8">mRNA-capping enzyme subunit beta</fullName>
        <ecNumber evidence="8">3.6.1.74</ecNumber>
    </recommendedName>
    <alternativeName>
        <fullName evidence="8">mRNA 5'-phosphatase</fullName>
    </alternativeName>
    <alternativeName>
        <fullName evidence="8">mRNA 5'-triphosphate monophosphatase</fullName>
    </alternativeName>
</protein>
<keyword evidence="6 8" id="KW-0539">Nucleus</keyword>
<dbReference type="Pfam" id="PF02940">
    <property type="entry name" value="mRNA_triPase"/>
    <property type="match status" value="1"/>
</dbReference>
<keyword evidence="8" id="KW-0506">mRNA capping</keyword>
<comment type="caution">
    <text evidence="11">The sequence shown here is derived from an EMBL/GenBank/DDBJ whole genome shotgun (WGS) entry which is preliminary data.</text>
</comment>
<keyword evidence="5 8" id="KW-0378">Hydrolase</keyword>
<evidence type="ECO:0000256" key="5">
    <source>
        <dbReference type="ARBA" id="ARBA00022801"/>
    </source>
</evidence>
<dbReference type="EMBL" id="JAKWFO010000005">
    <property type="protein sequence ID" value="KAI9635602.1"/>
    <property type="molecule type" value="Genomic_DNA"/>
</dbReference>
<dbReference type="PANTHER" id="PTHR28118:SF1">
    <property type="entry name" value="POLYNUCLEOTIDE 5'-TRIPHOSPHATASE CTL1-RELATED"/>
    <property type="match status" value="1"/>
</dbReference>
<comment type="cofactor">
    <cofactor evidence="1 8">
        <name>Mg(2+)</name>
        <dbReference type="ChEBI" id="CHEBI:18420"/>
    </cofactor>
</comment>
<evidence type="ECO:0000256" key="3">
    <source>
        <dbReference type="ARBA" id="ARBA00006345"/>
    </source>
</evidence>
<comment type="subunit">
    <text evidence="8">Heterodimer. The mRNA-capping enzyme is composed of two separate chains alpha and beta, respectively a mRNA guanylyltransferase and an mRNA 5'-triphosphate monophosphatase.</text>
</comment>
<dbReference type="GO" id="GO:0031533">
    <property type="term" value="C:mRNA capping enzyme complex"/>
    <property type="evidence" value="ECO:0007669"/>
    <property type="project" value="UniProtKB-UniRule"/>
</dbReference>
<comment type="subcellular location">
    <subcellularLocation>
        <location evidence="2 8">Nucleus</location>
    </subcellularLocation>
</comment>
<name>A0AA38H7U0_9TREE</name>
<evidence type="ECO:0000256" key="6">
    <source>
        <dbReference type="ARBA" id="ARBA00023242"/>
    </source>
</evidence>
<dbReference type="PANTHER" id="PTHR28118">
    <property type="entry name" value="POLYNUCLEOTIDE 5'-TRIPHOSPHATASE-RELATED"/>
    <property type="match status" value="1"/>
</dbReference>
<dbReference type="EC" id="3.6.1.74" evidence="8"/>
<keyword evidence="12" id="KW-1185">Reference proteome</keyword>
<comment type="function">
    <text evidence="8">First step of mRNA capping. Converts the 5'-triphosphate end of a nascent mRNA chain into a diphosphate end.</text>
</comment>
<comment type="catalytic activity">
    <reaction evidence="7">
        <text>a 5'-end triphospho-ribonucleoside in mRNA + H2O = a 5'-end diphospho-ribonucleoside in mRNA + phosphate + H(+)</text>
        <dbReference type="Rhea" id="RHEA:67004"/>
        <dbReference type="Rhea" id="RHEA-COMP:17164"/>
        <dbReference type="Rhea" id="RHEA-COMP:17165"/>
        <dbReference type="ChEBI" id="CHEBI:15377"/>
        <dbReference type="ChEBI" id="CHEBI:15378"/>
        <dbReference type="ChEBI" id="CHEBI:43474"/>
        <dbReference type="ChEBI" id="CHEBI:167616"/>
        <dbReference type="ChEBI" id="CHEBI:167618"/>
        <dbReference type="EC" id="3.6.1.74"/>
    </reaction>
    <physiologicalReaction direction="left-to-right" evidence="7">
        <dbReference type="Rhea" id="RHEA:67005"/>
    </physiologicalReaction>
</comment>
<evidence type="ECO:0000256" key="4">
    <source>
        <dbReference type="ARBA" id="ARBA00022664"/>
    </source>
</evidence>